<dbReference type="OrthoDB" id="410307at2759"/>
<keyword evidence="1" id="KW-0863">Zinc-finger</keyword>
<dbReference type="eggNOG" id="KOG1492">
    <property type="taxonomic scope" value="Eukaryota"/>
</dbReference>
<dbReference type="STRING" id="284811.Q754Y6"/>
<protein>
    <submittedName>
        <fullName evidence="4">AFR079Cp</fullName>
    </submittedName>
</protein>
<dbReference type="InParanoid" id="Q754Y6"/>
<feature type="zinc finger region" description="C3H1-type" evidence="1">
    <location>
        <begin position="194"/>
        <end position="221"/>
    </location>
</feature>
<evidence type="ECO:0000256" key="2">
    <source>
        <dbReference type="SAM" id="MobiDB-lite"/>
    </source>
</evidence>
<dbReference type="GeneID" id="4621869"/>
<organism evidence="4 5">
    <name type="scientific">Eremothecium gossypii (strain ATCC 10895 / CBS 109.51 / FGSC 9923 / NRRL Y-1056)</name>
    <name type="common">Yeast</name>
    <name type="synonym">Ashbya gossypii</name>
    <dbReference type="NCBI Taxonomy" id="284811"/>
    <lineage>
        <taxon>Eukaryota</taxon>
        <taxon>Fungi</taxon>
        <taxon>Dikarya</taxon>
        <taxon>Ascomycota</taxon>
        <taxon>Saccharomycotina</taxon>
        <taxon>Saccharomycetes</taxon>
        <taxon>Saccharomycetales</taxon>
        <taxon>Saccharomycetaceae</taxon>
        <taxon>Eremothecium</taxon>
    </lineage>
</organism>
<dbReference type="AlphaFoldDB" id="Q754Y6"/>
<dbReference type="EMBL" id="AE016819">
    <property type="protein sequence ID" value="AAS53450.1"/>
    <property type="molecule type" value="Genomic_DNA"/>
</dbReference>
<reference evidence="5" key="2">
    <citation type="journal article" date="2013" name="G3 (Bethesda)">
        <title>Genomes of Ashbya fungi isolated from insects reveal four mating-type loci, numerous translocations, lack of transposons, and distinct gene duplications.</title>
        <authorList>
            <person name="Dietrich F.S."/>
            <person name="Voegeli S."/>
            <person name="Kuo S."/>
            <person name="Philippsen P."/>
        </authorList>
    </citation>
    <scope>GENOME REANNOTATION</scope>
    <source>
        <strain evidence="5">ATCC 10895 / CBS 109.51 / FGSC 9923 / NRRL Y-1056</strain>
    </source>
</reference>
<evidence type="ECO:0000256" key="1">
    <source>
        <dbReference type="PROSITE-ProRule" id="PRU00723"/>
    </source>
</evidence>
<feature type="zinc finger region" description="C3H1-type" evidence="1">
    <location>
        <begin position="301"/>
        <end position="324"/>
    </location>
</feature>
<dbReference type="OMA" id="KFVHDPR"/>
<evidence type="ECO:0000259" key="3">
    <source>
        <dbReference type="PROSITE" id="PS50103"/>
    </source>
</evidence>
<reference evidence="4 5" key="1">
    <citation type="journal article" date="2004" name="Science">
        <title>The Ashbya gossypii genome as a tool for mapping the ancient Saccharomyces cerevisiae genome.</title>
        <authorList>
            <person name="Dietrich F.S."/>
            <person name="Voegeli S."/>
            <person name="Brachat S."/>
            <person name="Lerch A."/>
            <person name="Gates K."/>
            <person name="Steiner S."/>
            <person name="Mohr C."/>
            <person name="Pohlmann R."/>
            <person name="Luedi P."/>
            <person name="Choi S."/>
            <person name="Wing R.A."/>
            <person name="Flavier A."/>
            <person name="Gaffney T.D."/>
            <person name="Philippsen P."/>
        </authorList>
    </citation>
    <scope>NUCLEOTIDE SEQUENCE [LARGE SCALE GENOMIC DNA]</scope>
    <source>
        <strain evidence="5">ATCC 10895 / CBS 109.51 / FGSC 9923 / NRRL Y-1056</strain>
    </source>
</reference>
<proteinExistence type="predicted"/>
<evidence type="ECO:0000313" key="4">
    <source>
        <dbReference type="EMBL" id="AAS53450.1"/>
    </source>
</evidence>
<keyword evidence="5" id="KW-1185">Reference proteome</keyword>
<dbReference type="GO" id="GO:0008270">
    <property type="term" value="F:zinc ion binding"/>
    <property type="evidence" value="ECO:0007669"/>
    <property type="project" value="UniProtKB-KW"/>
</dbReference>
<feature type="region of interest" description="Disordered" evidence="2">
    <location>
        <begin position="28"/>
        <end position="62"/>
    </location>
</feature>
<keyword evidence="1" id="KW-0862">Zinc</keyword>
<dbReference type="Proteomes" id="UP000000591">
    <property type="component" value="Chromosome VI"/>
</dbReference>
<dbReference type="SMART" id="SM00356">
    <property type="entry name" value="ZnF_C3H1"/>
    <property type="match status" value="3"/>
</dbReference>
<sequence>MQAEAGDLLEDLIEYAKQVSYYVENHADMVPRQTPSPNLECDRSRKGPATPNAHQQPKVDEDRDLQLAKCSLVTSPGEIGDPEWPRHNWEHLQKHPENDLCVIASPGGAKRVFSIEHSGLILRPVSGSRSELSDFRRPGALSEILFQQWKLWEGRLTHYAQAEPLAPTIAWNGLAYRWQDGSYTATGVPDSYKAYYAQYCKYYSRLGYCSNKPCRYVHDRRNRGLCRSVAAGHTCATGRQCPLLHEPNEYIAEDCPAFHAGSCPHTHGAVDTFDRQRANPLLRAGLCHRVHRAPPAAADHLCRPFAYTSFCFRGLQCPFLHLKLCPDFYSTGTCFILGCQLYHELPEPYCRPASLAALEPAMYLLPPWGQSATTPLPSVWYGLRSLQQSLDEAGAAQALARLGAVALQASGNSHREEACSTDVSTDYSSADSLHINSDVECNNEDFVRL</sequence>
<dbReference type="KEGG" id="ago:AGOS_AFR079C"/>
<dbReference type="InterPro" id="IPR000571">
    <property type="entry name" value="Znf_CCCH"/>
</dbReference>
<evidence type="ECO:0000313" key="5">
    <source>
        <dbReference type="Proteomes" id="UP000000591"/>
    </source>
</evidence>
<feature type="domain" description="C3H1-type" evidence="3">
    <location>
        <begin position="194"/>
        <end position="221"/>
    </location>
</feature>
<dbReference type="RefSeq" id="NP_985626.1">
    <property type="nucleotide sequence ID" value="NM_210980.1"/>
</dbReference>
<feature type="domain" description="C3H1-type" evidence="3">
    <location>
        <begin position="301"/>
        <end position="324"/>
    </location>
</feature>
<keyword evidence="1" id="KW-0479">Metal-binding</keyword>
<accession>Q754Y6</accession>
<dbReference type="PROSITE" id="PS50103">
    <property type="entry name" value="ZF_C3H1"/>
    <property type="match status" value="2"/>
</dbReference>
<gene>
    <name evidence="4" type="ORF">AGOS_AFR079C</name>
</gene>
<dbReference type="HOGENOM" id="CLU_615494_0_0_1"/>
<name>Q754Y6_EREGS</name>